<dbReference type="Proteomes" id="UP000005947">
    <property type="component" value="Unassembled WGS sequence"/>
</dbReference>
<comment type="caution">
    <text evidence="3">The sequence shown here is derived from an EMBL/GenBank/DDBJ whole genome shotgun (WGS) entry which is preliminary data.</text>
</comment>
<dbReference type="InterPro" id="IPR015946">
    <property type="entry name" value="KH_dom-like_a/b"/>
</dbReference>
<evidence type="ECO:0000313" key="4">
    <source>
        <dbReference type="Proteomes" id="UP000005947"/>
    </source>
</evidence>
<feature type="compositionally biased region" description="Basic and acidic residues" evidence="1">
    <location>
        <begin position="58"/>
        <end position="71"/>
    </location>
</feature>
<evidence type="ECO:0000256" key="1">
    <source>
        <dbReference type="SAM" id="MobiDB-lite"/>
    </source>
</evidence>
<name>F1T5S1_9ACTN</name>
<dbReference type="CDD" id="cd02414">
    <property type="entry name" value="KH-II_Jag"/>
    <property type="match status" value="1"/>
</dbReference>
<dbReference type="eggNOG" id="COG1847">
    <property type="taxonomic scope" value="Bacteria"/>
</dbReference>
<feature type="region of interest" description="Disordered" evidence="1">
    <location>
        <begin position="51"/>
        <end position="87"/>
    </location>
</feature>
<accession>F1T5S1</accession>
<feature type="domain" description="R3H" evidence="2">
    <location>
        <begin position="204"/>
        <end position="270"/>
    </location>
</feature>
<dbReference type="AlphaFoldDB" id="F1T5S1"/>
<dbReference type="GO" id="GO:0003723">
    <property type="term" value="F:RNA binding"/>
    <property type="evidence" value="ECO:0007669"/>
    <property type="project" value="InterPro"/>
</dbReference>
<keyword evidence="4" id="KW-1185">Reference proteome</keyword>
<dbReference type="Gene3D" id="3.30.300.20">
    <property type="match status" value="1"/>
</dbReference>
<evidence type="ECO:0000313" key="3">
    <source>
        <dbReference type="EMBL" id="EGF23205.1"/>
    </source>
</evidence>
<dbReference type="Pfam" id="PF01424">
    <property type="entry name" value="R3H"/>
    <property type="match status" value="1"/>
</dbReference>
<dbReference type="InterPro" id="IPR038008">
    <property type="entry name" value="Jag_KH"/>
</dbReference>
<gene>
    <name evidence="3" type="ORF">HMPREF0091_10152</name>
</gene>
<dbReference type="PROSITE" id="PS51061">
    <property type="entry name" value="R3H"/>
    <property type="match status" value="1"/>
</dbReference>
<dbReference type="InterPro" id="IPR036867">
    <property type="entry name" value="R3H_dom_sf"/>
</dbReference>
<dbReference type="InterPro" id="IPR001374">
    <property type="entry name" value="R3H_dom"/>
</dbReference>
<feature type="region of interest" description="Disordered" evidence="1">
    <location>
        <begin position="1"/>
        <end position="27"/>
    </location>
</feature>
<dbReference type="RefSeq" id="WP_006302262.1">
    <property type="nucleotide sequence ID" value="NZ_ACGK02000001.1"/>
</dbReference>
<dbReference type="OrthoDB" id="9794483at2"/>
<dbReference type="Pfam" id="PF13083">
    <property type="entry name" value="KH_KhpA-B"/>
    <property type="match status" value="1"/>
</dbReference>
<dbReference type="SUPFAM" id="SSF82708">
    <property type="entry name" value="R3H domain"/>
    <property type="match status" value="1"/>
</dbReference>
<dbReference type="EMBL" id="ACGK02000001">
    <property type="protein sequence ID" value="EGF23205.1"/>
    <property type="molecule type" value="Genomic_DNA"/>
</dbReference>
<proteinExistence type="predicted"/>
<dbReference type="InterPro" id="IPR039247">
    <property type="entry name" value="KhpB"/>
</dbReference>
<organism evidence="3 4">
    <name type="scientific">Fannyhessea vaginae DSM 15829</name>
    <dbReference type="NCBI Taxonomy" id="525256"/>
    <lineage>
        <taxon>Bacteria</taxon>
        <taxon>Bacillati</taxon>
        <taxon>Actinomycetota</taxon>
        <taxon>Coriobacteriia</taxon>
        <taxon>Coriobacteriales</taxon>
        <taxon>Atopobiaceae</taxon>
        <taxon>Fannyhessea</taxon>
    </lineage>
</organism>
<dbReference type="SMART" id="SM00393">
    <property type="entry name" value="R3H"/>
    <property type="match status" value="1"/>
</dbReference>
<dbReference type="GeneID" id="93210905"/>
<protein>
    <submittedName>
        <fullName evidence="3">R3H domain protein</fullName>
    </submittedName>
</protein>
<dbReference type="PANTHER" id="PTHR35800">
    <property type="entry name" value="PROTEIN JAG"/>
    <property type="match status" value="1"/>
</dbReference>
<dbReference type="PANTHER" id="PTHR35800:SF1">
    <property type="entry name" value="RNA-BINDING PROTEIN KHPB"/>
    <property type="match status" value="1"/>
</dbReference>
<evidence type="ECO:0000259" key="2">
    <source>
        <dbReference type="PROSITE" id="PS51061"/>
    </source>
</evidence>
<dbReference type="Gene3D" id="3.30.1370.50">
    <property type="entry name" value="R3H-like domain"/>
    <property type="match status" value="1"/>
</dbReference>
<sequence length="275" mass="30895">MSTESQFMPDSFDSLDESDSQVNRSDSMFKDTKASLDAFLAQQRADGFFSEITSTSDQEYKPSKEDKKPVQREFSSSASKDQHIKDEHIETEYVPSDNPVINAIHDHMVAREALSEEEKDFIASIVVTHLKSILGFFGETSVSIDEYESETNSLIFDISGGDLAVLIGRHGFTLEALQTIINAFVSNELHFYYPVTIDVEEYKVRRKKKVEAIALAAAARARNRHGKVSLAPMSPAERRLVHIALLGDSSVATHSEGVEPHRRVVVTYVRKNRQR</sequence>
<reference evidence="3 4" key="1">
    <citation type="submission" date="2011-02" db="EMBL/GenBank/DDBJ databases">
        <authorList>
            <person name="Muzny D."/>
            <person name="Qin X."/>
            <person name="Buhay C."/>
            <person name="Dugan-Rocha S."/>
            <person name="Ding Y."/>
            <person name="Chen G."/>
            <person name="Hawes A."/>
            <person name="Holder M."/>
            <person name="Jhangiani S."/>
            <person name="Johnson A."/>
            <person name="Khan Z."/>
            <person name="Li Z."/>
            <person name="Liu W."/>
            <person name="Liu X."/>
            <person name="Perez L."/>
            <person name="Shen H."/>
            <person name="Wang Q."/>
            <person name="Watt J."/>
            <person name="Xi L."/>
            <person name="Xin Y."/>
            <person name="Zhou J."/>
            <person name="Deng J."/>
            <person name="Jiang H."/>
            <person name="Liu Y."/>
            <person name="Qu J."/>
            <person name="Song X.-Z."/>
            <person name="Zhang L."/>
            <person name="Villasana D."/>
            <person name="Johnson A."/>
            <person name="Liu J."/>
            <person name="Liyanage D."/>
            <person name="Lorensuhewa L."/>
            <person name="Robinson T."/>
            <person name="Song A."/>
            <person name="Song B.-B."/>
            <person name="Dinh H."/>
            <person name="Thornton R."/>
            <person name="Coyle M."/>
            <person name="Francisco L."/>
            <person name="Jackson L."/>
            <person name="Javaid M."/>
            <person name="Korchina V."/>
            <person name="Kovar C."/>
            <person name="Mata R."/>
            <person name="Mathew T."/>
            <person name="Ngo R."/>
            <person name="Nguyen L."/>
            <person name="Nguyen N."/>
            <person name="Okwuonu G."/>
            <person name="Ongeri F."/>
            <person name="Pham C."/>
            <person name="Simmons D."/>
            <person name="Wilczek-Boney K."/>
            <person name="Hale W."/>
            <person name="Jakkamsetti A."/>
            <person name="Pham P."/>
            <person name="Ruth R."/>
            <person name="San Lucas F."/>
            <person name="Warren J."/>
            <person name="Zhang J."/>
            <person name="Zhao Z."/>
            <person name="Zhou C."/>
            <person name="Zhu D."/>
            <person name="Lee S."/>
            <person name="Bess C."/>
            <person name="Blankenburg K."/>
            <person name="Forbes L."/>
            <person name="Fu Q."/>
            <person name="Gubbala S."/>
            <person name="Hirani K."/>
            <person name="Jayaseelan J.C."/>
            <person name="Lara F."/>
            <person name="Munidasa M."/>
            <person name="Palculict T."/>
            <person name="Patil S."/>
            <person name="Pu L.-L."/>
            <person name="Saada N."/>
            <person name="Tang L."/>
            <person name="Weissenberger G."/>
            <person name="Zhu Y."/>
            <person name="Hemphill L."/>
            <person name="Shang Y."/>
            <person name="Youmans B."/>
            <person name="Ayvaz T."/>
            <person name="Ross M."/>
            <person name="Santibanez J."/>
            <person name="Aqrawi P."/>
            <person name="Gross S."/>
            <person name="Joshi V."/>
            <person name="Fowler G."/>
            <person name="Nazareth L."/>
            <person name="Reid J."/>
            <person name="Worley K."/>
            <person name="Petrosino J."/>
            <person name="Highlander S."/>
            <person name="Gibbs R."/>
        </authorList>
    </citation>
    <scope>NUCLEOTIDE SEQUENCE [LARGE SCALE GENOMIC DNA]</scope>
    <source>
        <strain evidence="3 4">DSM 15829</strain>
    </source>
</reference>